<dbReference type="GO" id="GO:0005829">
    <property type="term" value="C:cytosol"/>
    <property type="evidence" value="ECO:0007669"/>
    <property type="project" value="TreeGrafter"/>
</dbReference>
<gene>
    <name evidence="9" type="ORF">Agub_g11970</name>
</gene>
<reference evidence="9 10" key="1">
    <citation type="journal article" date="2021" name="Sci. Rep.">
        <title>Genome sequencing of the multicellular alga Astrephomene provides insights into convergent evolution of germ-soma differentiation.</title>
        <authorList>
            <person name="Yamashita S."/>
            <person name="Yamamoto K."/>
            <person name="Matsuzaki R."/>
            <person name="Suzuki S."/>
            <person name="Yamaguchi H."/>
            <person name="Hirooka S."/>
            <person name="Minakuchi Y."/>
            <person name="Miyagishima S."/>
            <person name="Kawachi M."/>
            <person name="Toyoda A."/>
            <person name="Nozaki H."/>
        </authorList>
    </citation>
    <scope>NUCLEOTIDE SEQUENCE [LARGE SCALE GENOMIC DNA]</scope>
    <source>
        <strain evidence="9 10">NIES-4017</strain>
    </source>
</reference>
<dbReference type="InterPro" id="IPR001160">
    <property type="entry name" value="Peptidase_M20C"/>
</dbReference>
<evidence type="ECO:0000256" key="3">
    <source>
        <dbReference type="ARBA" id="ARBA00022670"/>
    </source>
</evidence>
<comment type="caution">
    <text evidence="9">The sequence shown here is derived from an EMBL/GenBank/DDBJ whole genome shotgun (WGS) entry which is preliminary data.</text>
</comment>
<evidence type="ECO:0000256" key="1">
    <source>
        <dbReference type="ARBA" id="ARBA00001941"/>
    </source>
</evidence>
<organism evidence="9 10">
    <name type="scientific">Astrephomene gubernaculifera</name>
    <dbReference type="NCBI Taxonomy" id="47775"/>
    <lineage>
        <taxon>Eukaryota</taxon>
        <taxon>Viridiplantae</taxon>
        <taxon>Chlorophyta</taxon>
        <taxon>core chlorophytes</taxon>
        <taxon>Chlorophyceae</taxon>
        <taxon>CS clade</taxon>
        <taxon>Chlamydomonadales</taxon>
        <taxon>Astrephomenaceae</taxon>
        <taxon>Astrephomene</taxon>
    </lineage>
</organism>
<evidence type="ECO:0008006" key="11">
    <source>
        <dbReference type="Google" id="ProtNLM"/>
    </source>
</evidence>
<dbReference type="GO" id="GO:0006508">
    <property type="term" value="P:proteolysis"/>
    <property type="evidence" value="ECO:0007669"/>
    <property type="project" value="UniProtKB-KW"/>
</dbReference>
<keyword evidence="4" id="KW-0479">Metal-binding</keyword>
<evidence type="ECO:0000256" key="6">
    <source>
        <dbReference type="ARBA" id="ARBA00022833"/>
    </source>
</evidence>
<sequence>SVQFLAARAAASHSKESSMTTATADDAIAGLEPAPLWRFFKDLTQIPRPSKHEERVLQYLKEFAASRQLAWQQDAVGNLVIRRPGSGGGQGAPPVVIQGHIDMVCEKAPAVPHDFLRDPLTLVRRGDWLSAQGTTLGADNGIGVAAALALLDCPPSAKLPPLECLFTIDEETGLTGAFEISPDLLTGRTMLNLDTEDWGEVFIGCAGGGDMRLVLQVALQRRPEQPAMRPFKLQLGGLLGGHSGLNIGEGRGNAVQLLGRALEALGRAAAGDGTAATAGAVAAAAGGVGDAGWRLVAAGGGDKRNAIARDAWAVVLVAEERVAAVTAAVQSLLEELRTEYGTLEKDLTLTLTPYDTNYDDNGEQQQQQRVNLAEVVAPADVARLLALLRGLPHGPLKYSHAVPGLVETSNNVASLQEQQPATPAEATAAEAANGTAGVRRYAIVTSTRSSLSAALEATRDVIQGLAGLAGCVELERGRAYPGWQPNLDSGVLQVTLDAYREVLGEGRGAKVGAIHAGLECGILGQRFPGMDMVSFGPTIKGAHSPEERVQLSTVRPFWELTLRILERLADVRQ</sequence>
<name>A0AAD3E080_9CHLO</name>
<keyword evidence="3" id="KW-0645">Protease</keyword>
<dbReference type="FunFam" id="3.40.630.10:FF:000015">
    <property type="entry name" value="Aminoacyl-histidine dipeptidase PepD"/>
    <property type="match status" value="1"/>
</dbReference>
<evidence type="ECO:0000313" key="9">
    <source>
        <dbReference type="EMBL" id="GFR49868.1"/>
    </source>
</evidence>
<dbReference type="AlphaFoldDB" id="A0AAD3E080"/>
<dbReference type="GO" id="GO:0070573">
    <property type="term" value="F:metallodipeptidase activity"/>
    <property type="evidence" value="ECO:0007669"/>
    <property type="project" value="TreeGrafter"/>
</dbReference>
<keyword evidence="5" id="KW-0378">Hydrolase</keyword>
<dbReference type="Gene3D" id="3.40.630.10">
    <property type="entry name" value="Zn peptidases"/>
    <property type="match status" value="2"/>
</dbReference>
<dbReference type="InterPro" id="IPR002933">
    <property type="entry name" value="Peptidase_M20"/>
</dbReference>
<feature type="non-terminal residue" evidence="9">
    <location>
        <position position="573"/>
    </location>
</feature>
<keyword evidence="10" id="KW-1185">Reference proteome</keyword>
<proteinExistence type="predicted"/>
<dbReference type="Pfam" id="PF01546">
    <property type="entry name" value="Peptidase_M20"/>
    <property type="match status" value="1"/>
</dbReference>
<keyword evidence="6" id="KW-0862">Zinc</keyword>
<evidence type="ECO:0000313" key="10">
    <source>
        <dbReference type="Proteomes" id="UP001054857"/>
    </source>
</evidence>
<evidence type="ECO:0000256" key="8">
    <source>
        <dbReference type="ARBA" id="ARBA00023285"/>
    </source>
</evidence>
<dbReference type="PANTHER" id="PTHR43501:SF1">
    <property type="entry name" value="CYTOSOL NON-SPECIFIC DIPEPTIDASE"/>
    <property type="match status" value="1"/>
</dbReference>
<evidence type="ECO:0000256" key="2">
    <source>
        <dbReference type="ARBA" id="ARBA00001947"/>
    </source>
</evidence>
<dbReference type="PRINTS" id="PR00934">
    <property type="entry name" value="XHISDIPTASE"/>
</dbReference>
<dbReference type="GO" id="GO:0046872">
    <property type="term" value="F:metal ion binding"/>
    <property type="evidence" value="ECO:0007669"/>
    <property type="project" value="UniProtKB-KW"/>
</dbReference>
<dbReference type="EMBL" id="BMAR01000033">
    <property type="protein sequence ID" value="GFR49868.1"/>
    <property type="molecule type" value="Genomic_DNA"/>
</dbReference>
<comment type="cofactor">
    <cofactor evidence="2">
        <name>Zn(2+)</name>
        <dbReference type="ChEBI" id="CHEBI:29105"/>
    </cofactor>
</comment>
<evidence type="ECO:0000256" key="5">
    <source>
        <dbReference type="ARBA" id="ARBA00022801"/>
    </source>
</evidence>
<evidence type="ECO:0000256" key="4">
    <source>
        <dbReference type="ARBA" id="ARBA00022723"/>
    </source>
</evidence>
<dbReference type="PANTHER" id="PTHR43501">
    <property type="entry name" value="CYTOSOL NON-SPECIFIC DIPEPTIDASE"/>
    <property type="match status" value="1"/>
</dbReference>
<dbReference type="Proteomes" id="UP001054857">
    <property type="component" value="Unassembled WGS sequence"/>
</dbReference>
<keyword evidence="7" id="KW-0482">Metalloprotease</keyword>
<keyword evidence="8" id="KW-0170">Cobalt</keyword>
<dbReference type="SUPFAM" id="SSF53187">
    <property type="entry name" value="Zn-dependent exopeptidases"/>
    <property type="match status" value="1"/>
</dbReference>
<evidence type="ECO:0000256" key="7">
    <source>
        <dbReference type="ARBA" id="ARBA00023049"/>
    </source>
</evidence>
<protein>
    <recommendedName>
        <fullName evidence="11">Aminoacyl-histidine dipeptidase</fullName>
    </recommendedName>
</protein>
<dbReference type="FunFam" id="3.40.630.10:FF:000018">
    <property type="entry name" value="Aminoacyl-histidine dipeptidase PepD"/>
    <property type="match status" value="1"/>
</dbReference>
<dbReference type="NCBIfam" id="TIGR01893">
    <property type="entry name" value="aa-his-dipept"/>
    <property type="match status" value="1"/>
</dbReference>
<accession>A0AAD3E080</accession>
<comment type="cofactor">
    <cofactor evidence="1">
        <name>Co(2+)</name>
        <dbReference type="ChEBI" id="CHEBI:48828"/>
    </cofactor>
</comment>